<feature type="region of interest" description="Disordered" evidence="1">
    <location>
        <begin position="1"/>
        <end position="86"/>
    </location>
</feature>
<protein>
    <submittedName>
        <fullName evidence="2">Uncharacterized protein</fullName>
    </submittedName>
</protein>
<feature type="compositionally biased region" description="Low complexity" evidence="1">
    <location>
        <begin position="1"/>
        <end position="13"/>
    </location>
</feature>
<proteinExistence type="predicted"/>
<gene>
    <name evidence="2" type="ORF">AV530_017593</name>
</gene>
<sequence>MKALSQEGPGRPGRQPPLPAGQAQHGKPRLHRQAAHAPGAPGLSRCGASPRSFQGGRHTSQRHFPPPPPCQTPYIGGGAHQARPLRGARPEAVLFCPKELND</sequence>
<keyword evidence="3" id="KW-1185">Reference proteome</keyword>
<reference evidence="2 3" key="1">
    <citation type="submission" date="2016-02" db="EMBL/GenBank/DDBJ databases">
        <title>Band-tailed pigeon sequencing and assembly.</title>
        <authorList>
            <person name="Soares A.E."/>
            <person name="Novak B.J."/>
            <person name="Rice E.S."/>
            <person name="O'Connell B."/>
            <person name="Chang D."/>
            <person name="Weber S."/>
            <person name="Shapiro B."/>
        </authorList>
    </citation>
    <scope>NUCLEOTIDE SEQUENCE [LARGE SCALE GENOMIC DNA]</scope>
    <source>
        <strain evidence="2">BTP2013</strain>
        <tissue evidence="2">Blood</tissue>
    </source>
</reference>
<evidence type="ECO:0000313" key="3">
    <source>
        <dbReference type="Proteomes" id="UP000190648"/>
    </source>
</evidence>
<name>A0A1V4J990_PATFA</name>
<dbReference type="Proteomes" id="UP000190648">
    <property type="component" value="Unassembled WGS sequence"/>
</dbReference>
<organism evidence="2 3">
    <name type="scientific">Patagioenas fasciata monilis</name>
    <dbReference type="NCBI Taxonomy" id="372326"/>
    <lineage>
        <taxon>Eukaryota</taxon>
        <taxon>Metazoa</taxon>
        <taxon>Chordata</taxon>
        <taxon>Craniata</taxon>
        <taxon>Vertebrata</taxon>
        <taxon>Euteleostomi</taxon>
        <taxon>Archelosauria</taxon>
        <taxon>Archosauria</taxon>
        <taxon>Dinosauria</taxon>
        <taxon>Saurischia</taxon>
        <taxon>Theropoda</taxon>
        <taxon>Coelurosauria</taxon>
        <taxon>Aves</taxon>
        <taxon>Neognathae</taxon>
        <taxon>Neoaves</taxon>
        <taxon>Columbimorphae</taxon>
        <taxon>Columbiformes</taxon>
        <taxon>Columbidae</taxon>
        <taxon>Patagioenas</taxon>
    </lineage>
</organism>
<dbReference type="EMBL" id="LSYS01008465">
    <property type="protein sequence ID" value="OPJ68639.1"/>
    <property type="molecule type" value="Genomic_DNA"/>
</dbReference>
<evidence type="ECO:0000256" key="1">
    <source>
        <dbReference type="SAM" id="MobiDB-lite"/>
    </source>
</evidence>
<accession>A0A1V4J990</accession>
<comment type="caution">
    <text evidence="2">The sequence shown here is derived from an EMBL/GenBank/DDBJ whole genome shotgun (WGS) entry which is preliminary data.</text>
</comment>
<evidence type="ECO:0000313" key="2">
    <source>
        <dbReference type="EMBL" id="OPJ68639.1"/>
    </source>
</evidence>
<dbReference type="AlphaFoldDB" id="A0A1V4J990"/>